<name>A0AAX4HV46_9BACT</name>
<dbReference type="EMBL" id="CP139487">
    <property type="protein sequence ID" value="WPU67073.1"/>
    <property type="molecule type" value="Genomic_DNA"/>
</dbReference>
<dbReference type="Gene3D" id="1.25.40.10">
    <property type="entry name" value="Tetratricopeptide repeat domain"/>
    <property type="match status" value="1"/>
</dbReference>
<gene>
    <name evidence="1" type="ORF">SOO65_09940</name>
</gene>
<keyword evidence="2" id="KW-1185">Reference proteome</keyword>
<dbReference type="KEGG" id="psti:SOO65_09940"/>
<evidence type="ECO:0000313" key="2">
    <source>
        <dbReference type="Proteomes" id="UP001324634"/>
    </source>
</evidence>
<dbReference type="InterPro" id="IPR011990">
    <property type="entry name" value="TPR-like_helical_dom_sf"/>
</dbReference>
<dbReference type="Pfam" id="PF13181">
    <property type="entry name" value="TPR_8"/>
    <property type="match status" value="1"/>
</dbReference>
<accession>A0AAX4HV46</accession>
<evidence type="ECO:0000313" key="1">
    <source>
        <dbReference type="EMBL" id="WPU67073.1"/>
    </source>
</evidence>
<dbReference type="AlphaFoldDB" id="A0AAX4HV46"/>
<dbReference type="RefSeq" id="WP_321399905.1">
    <property type="nucleotide sequence ID" value="NZ_CP139487.1"/>
</dbReference>
<proteinExistence type="predicted"/>
<reference evidence="1 2" key="1">
    <citation type="submission" date="2023-11" db="EMBL/GenBank/DDBJ databases">
        <title>Peredibacter starrii A3.12.</title>
        <authorList>
            <person name="Mitchell R.J."/>
        </authorList>
    </citation>
    <scope>NUCLEOTIDE SEQUENCE [LARGE SCALE GENOMIC DNA]</scope>
    <source>
        <strain evidence="1 2">A3.12</strain>
    </source>
</reference>
<dbReference type="Proteomes" id="UP001324634">
    <property type="component" value="Chromosome"/>
</dbReference>
<dbReference type="PROSITE" id="PS51257">
    <property type="entry name" value="PROKAR_LIPOPROTEIN"/>
    <property type="match status" value="1"/>
</dbReference>
<dbReference type="InterPro" id="IPR019734">
    <property type="entry name" value="TPR_rpt"/>
</dbReference>
<evidence type="ECO:0008006" key="3">
    <source>
        <dbReference type="Google" id="ProtNLM"/>
    </source>
</evidence>
<organism evidence="1 2">
    <name type="scientific">Peredibacter starrii</name>
    <dbReference type="NCBI Taxonomy" id="28202"/>
    <lineage>
        <taxon>Bacteria</taxon>
        <taxon>Pseudomonadati</taxon>
        <taxon>Bdellovibrionota</taxon>
        <taxon>Bacteriovoracia</taxon>
        <taxon>Bacteriovoracales</taxon>
        <taxon>Bacteriovoracaceae</taxon>
        <taxon>Peredibacter</taxon>
    </lineage>
</organism>
<dbReference type="SUPFAM" id="SSF48452">
    <property type="entry name" value="TPR-like"/>
    <property type="match status" value="1"/>
</dbReference>
<sequence length="272" mass="31980">MKTISFIFALMFFASCSTSRIDRKIEDVTWDSLADESYLRWGETRLTKANPEHTVVNCYKGEAQETLDKYKRDYITKGQTPYYWLHIGNCYFVQDQWSKAEFFYRMTLDETKVPTIKSIALNNLGLISFKYEQWEKGKEYLRQSMALAPKFKVPRYNMSQLYLQFGLYDKAIDVLSESAFRGHKDIDVYFSLANAYLYKGDLKTASRYFNMIPPEHFRREDIAATYALYLIRQGDVKGAKEIMNARDRSDVPELTAISQKIEKILSQRMKEE</sequence>
<dbReference type="SMART" id="SM00028">
    <property type="entry name" value="TPR"/>
    <property type="match status" value="3"/>
</dbReference>
<protein>
    <recommendedName>
        <fullName evidence="3">Tetratricopeptide repeat protein</fullName>
    </recommendedName>
</protein>